<dbReference type="STRING" id="1423795.FD12_GL000235"/>
<keyword evidence="6 8" id="KW-0067">ATP-binding</keyword>
<accession>A0A512PIY0</accession>
<dbReference type="NCBIfam" id="TIGR00152">
    <property type="entry name" value="dephospho-CoA kinase"/>
    <property type="match status" value="1"/>
</dbReference>
<dbReference type="AlphaFoldDB" id="A0A512PIY0"/>
<evidence type="ECO:0000256" key="2">
    <source>
        <dbReference type="ARBA" id="ARBA00022490"/>
    </source>
</evidence>
<dbReference type="GO" id="GO:0015937">
    <property type="term" value="P:coenzyme A biosynthetic process"/>
    <property type="evidence" value="ECO:0007669"/>
    <property type="project" value="UniProtKB-UniRule"/>
</dbReference>
<evidence type="ECO:0000256" key="6">
    <source>
        <dbReference type="ARBA" id="ARBA00022840"/>
    </source>
</evidence>
<proteinExistence type="inferred from homology"/>
<evidence type="ECO:0000256" key="1">
    <source>
        <dbReference type="ARBA" id="ARBA00009018"/>
    </source>
</evidence>
<dbReference type="Proteomes" id="UP000321569">
    <property type="component" value="Unassembled WGS sequence"/>
</dbReference>
<dbReference type="Pfam" id="PF01121">
    <property type="entry name" value="CoaE"/>
    <property type="match status" value="1"/>
</dbReference>
<comment type="catalytic activity">
    <reaction evidence="8">
        <text>3'-dephospho-CoA + ATP = ADP + CoA + H(+)</text>
        <dbReference type="Rhea" id="RHEA:18245"/>
        <dbReference type="ChEBI" id="CHEBI:15378"/>
        <dbReference type="ChEBI" id="CHEBI:30616"/>
        <dbReference type="ChEBI" id="CHEBI:57287"/>
        <dbReference type="ChEBI" id="CHEBI:57328"/>
        <dbReference type="ChEBI" id="CHEBI:456216"/>
        <dbReference type="EC" id="2.7.1.24"/>
    </reaction>
</comment>
<keyword evidence="7 8" id="KW-0173">Coenzyme A biosynthesis</keyword>
<dbReference type="PANTHER" id="PTHR10695">
    <property type="entry name" value="DEPHOSPHO-COA KINASE-RELATED"/>
    <property type="match status" value="1"/>
</dbReference>
<dbReference type="CDD" id="cd02022">
    <property type="entry name" value="DPCK"/>
    <property type="match status" value="1"/>
</dbReference>
<keyword evidence="4 8" id="KW-0547">Nucleotide-binding</keyword>
<dbReference type="InterPro" id="IPR001977">
    <property type="entry name" value="Depp_CoAkinase"/>
</dbReference>
<dbReference type="SUPFAM" id="SSF52540">
    <property type="entry name" value="P-loop containing nucleoside triphosphate hydrolases"/>
    <property type="match status" value="1"/>
</dbReference>
<dbReference type="GO" id="GO:0004140">
    <property type="term" value="F:dephospho-CoA kinase activity"/>
    <property type="evidence" value="ECO:0007669"/>
    <property type="project" value="UniProtKB-UniRule"/>
</dbReference>
<evidence type="ECO:0000256" key="5">
    <source>
        <dbReference type="ARBA" id="ARBA00022777"/>
    </source>
</evidence>
<dbReference type="OrthoDB" id="9812943at2"/>
<organism evidence="10 11">
    <name type="scientific">Lentilactobacillus rapi</name>
    <dbReference type="NCBI Taxonomy" id="481723"/>
    <lineage>
        <taxon>Bacteria</taxon>
        <taxon>Bacillati</taxon>
        <taxon>Bacillota</taxon>
        <taxon>Bacilli</taxon>
        <taxon>Lactobacillales</taxon>
        <taxon>Lactobacillaceae</taxon>
        <taxon>Lentilactobacillus</taxon>
    </lineage>
</organism>
<comment type="function">
    <text evidence="8">Catalyzes the phosphorylation of the 3'-hydroxyl group of dephosphocoenzyme A to form coenzyme A.</text>
</comment>
<comment type="pathway">
    <text evidence="8">Cofactor biosynthesis; coenzyme A biosynthesis; CoA from (R)-pantothenate: step 5/5.</text>
</comment>
<dbReference type="EMBL" id="BKAM01000001">
    <property type="protein sequence ID" value="GEP71159.1"/>
    <property type="molecule type" value="Genomic_DNA"/>
</dbReference>
<dbReference type="GO" id="GO:0005737">
    <property type="term" value="C:cytoplasm"/>
    <property type="evidence" value="ECO:0007669"/>
    <property type="project" value="UniProtKB-SubCell"/>
</dbReference>
<dbReference type="RefSeq" id="WP_054746692.1">
    <property type="nucleotide sequence ID" value="NZ_BKAM01000001.1"/>
</dbReference>
<protein>
    <recommendedName>
        <fullName evidence="8 9">Dephospho-CoA kinase</fullName>
        <ecNumber evidence="8 9">2.7.1.24</ecNumber>
    </recommendedName>
    <alternativeName>
        <fullName evidence="8">Dephosphocoenzyme A kinase</fullName>
    </alternativeName>
</protein>
<evidence type="ECO:0000256" key="7">
    <source>
        <dbReference type="ARBA" id="ARBA00022993"/>
    </source>
</evidence>
<dbReference type="HAMAP" id="MF_00376">
    <property type="entry name" value="Dephospho_CoA_kinase"/>
    <property type="match status" value="1"/>
</dbReference>
<evidence type="ECO:0000256" key="3">
    <source>
        <dbReference type="ARBA" id="ARBA00022679"/>
    </source>
</evidence>
<dbReference type="UniPathway" id="UPA00241">
    <property type="reaction ID" value="UER00356"/>
</dbReference>
<comment type="subcellular location">
    <subcellularLocation>
        <location evidence="8">Cytoplasm</location>
    </subcellularLocation>
</comment>
<sequence length="196" mass="21983">MTKLIGLTGGIATGKSAVSSYLKENQVPIIDADLITHQVEQKGEDGFDAIIDQFGKRILTKDGQLDRKRLGKLVFNRSAELKKLVRTIDPFIRSEITKQFEQRAGADLVILDAPTLFENGYAHIVDELVVVYCDPVTQLHRLMARNQLSISQASQRIKNQWPLQTKCDLADTIIYNSGTITQTQIQIDEWLAAETN</sequence>
<dbReference type="PANTHER" id="PTHR10695:SF46">
    <property type="entry name" value="BIFUNCTIONAL COENZYME A SYNTHASE-RELATED"/>
    <property type="match status" value="1"/>
</dbReference>
<dbReference type="Gene3D" id="3.40.50.300">
    <property type="entry name" value="P-loop containing nucleotide triphosphate hydrolases"/>
    <property type="match status" value="1"/>
</dbReference>
<keyword evidence="3 8" id="KW-0808">Transferase</keyword>
<keyword evidence="2 8" id="KW-0963">Cytoplasm</keyword>
<evidence type="ECO:0000313" key="11">
    <source>
        <dbReference type="Proteomes" id="UP000321569"/>
    </source>
</evidence>
<dbReference type="GO" id="GO:0005524">
    <property type="term" value="F:ATP binding"/>
    <property type="evidence" value="ECO:0007669"/>
    <property type="project" value="UniProtKB-UniRule"/>
</dbReference>
<evidence type="ECO:0000256" key="8">
    <source>
        <dbReference type="HAMAP-Rule" id="MF_00376"/>
    </source>
</evidence>
<evidence type="ECO:0000313" key="10">
    <source>
        <dbReference type="EMBL" id="GEP71159.1"/>
    </source>
</evidence>
<dbReference type="EC" id="2.7.1.24" evidence="8 9"/>
<evidence type="ECO:0000256" key="9">
    <source>
        <dbReference type="NCBIfam" id="TIGR00152"/>
    </source>
</evidence>
<dbReference type="PROSITE" id="PS51219">
    <property type="entry name" value="DPCK"/>
    <property type="match status" value="1"/>
</dbReference>
<reference evidence="10 11" key="1">
    <citation type="submission" date="2019-07" db="EMBL/GenBank/DDBJ databases">
        <title>Whole genome shotgun sequence of Lactobacillus rapi NBRC 109618.</title>
        <authorList>
            <person name="Hosoyama A."/>
            <person name="Uohara A."/>
            <person name="Ohji S."/>
            <person name="Ichikawa N."/>
        </authorList>
    </citation>
    <scope>NUCLEOTIDE SEQUENCE [LARGE SCALE GENOMIC DNA]</scope>
    <source>
        <strain evidence="10 11">NBRC 109618</strain>
    </source>
</reference>
<name>A0A512PIY0_9LACO</name>
<comment type="caution">
    <text evidence="10">The sequence shown here is derived from an EMBL/GenBank/DDBJ whole genome shotgun (WGS) entry which is preliminary data.</text>
</comment>
<feature type="binding site" evidence="8">
    <location>
        <begin position="12"/>
        <end position="17"/>
    </location>
    <ligand>
        <name>ATP</name>
        <dbReference type="ChEBI" id="CHEBI:30616"/>
    </ligand>
</feature>
<gene>
    <name evidence="8 10" type="primary">coaE</name>
    <name evidence="10" type="ORF">LRA02_00270</name>
</gene>
<keyword evidence="5 8" id="KW-0418">Kinase</keyword>
<evidence type="ECO:0000256" key="4">
    <source>
        <dbReference type="ARBA" id="ARBA00022741"/>
    </source>
</evidence>
<comment type="similarity">
    <text evidence="1 8">Belongs to the CoaE family.</text>
</comment>
<dbReference type="FunFam" id="3.40.50.300:FF:000991">
    <property type="entry name" value="Dephospho-CoA kinase"/>
    <property type="match status" value="1"/>
</dbReference>
<dbReference type="InterPro" id="IPR027417">
    <property type="entry name" value="P-loop_NTPase"/>
</dbReference>